<sequence length="381" mass="43102">MRIHYLTDIYLGERNAGTTHTLEIVKHLQRENKVDVICPTPTDNIKFNYQCVIPTFGLKGMARMAILNLGFLLLYPFYLLKNRPDVIYQRFDGSLLLAPSVIFSKLFNVRLVMEVNGNLIDEIRMKKSPPLYIKLVYLSEKLYYSHSEKIICVTPGLKKLLCERYNLSESKIEVVCNGVNIELFKPVKNTAEKQFILFQGSLLNWQGLENLINAVPQIVEKCPNISLLIVGDGPEKDKLITLTNSLNVSEHVIFIPAVPQETLVKLINLADICVAPFIKERNDKIGISPMKIVEYMACGKPIVSSRINNLDEIEKFNAGVLIDPENPEKLAGAIIRLLEAPEETIKMGENGRHLVECRYSWKYIGGSVAIILRSTSQIGRE</sequence>
<organism evidence="3 4">
    <name type="scientific">Methanosarcina barkeri 227</name>
    <dbReference type="NCBI Taxonomy" id="1434106"/>
    <lineage>
        <taxon>Archaea</taxon>
        <taxon>Methanobacteriati</taxon>
        <taxon>Methanobacteriota</taxon>
        <taxon>Stenosarchaea group</taxon>
        <taxon>Methanomicrobia</taxon>
        <taxon>Methanosarcinales</taxon>
        <taxon>Methanosarcinaceae</taxon>
        <taxon>Methanosarcina</taxon>
    </lineage>
</organism>
<dbReference type="PATRIC" id="fig|1434106.5.peg.2637"/>
<dbReference type="Pfam" id="PF13439">
    <property type="entry name" value="Glyco_transf_4"/>
    <property type="match status" value="1"/>
</dbReference>
<evidence type="ECO:0000259" key="1">
    <source>
        <dbReference type="Pfam" id="PF00534"/>
    </source>
</evidence>
<gene>
    <name evidence="3" type="ORF">MSBR2_2050</name>
</gene>
<proteinExistence type="predicted"/>
<reference evidence="3 4" key="1">
    <citation type="submission" date="2014-07" db="EMBL/GenBank/DDBJ databases">
        <title>Methanogenic archaea and the global carbon cycle.</title>
        <authorList>
            <person name="Henriksen J.R."/>
            <person name="Luke J."/>
            <person name="Reinhart S."/>
            <person name="Benedict M.N."/>
            <person name="Youngblut N.D."/>
            <person name="Metcalf M.E."/>
            <person name="Whitaker R.J."/>
            <person name="Metcalf W.W."/>
        </authorList>
    </citation>
    <scope>NUCLEOTIDE SEQUENCE [LARGE SCALE GENOMIC DNA]</scope>
    <source>
        <strain evidence="3 4">227</strain>
    </source>
</reference>
<dbReference type="SUPFAM" id="SSF53756">
    <property type="entry name" value="UDP-Glycosyltransferase/glycogen phosphorylase"/>
    <property type="match status" value="1"/>
</dbReference>
<dbReference type="PANTHER" id="PTHR12526">
    <property type="entry name" value="GLYCOSYLTRANSFERASE"/>
    <property type="match status" value="1"/>
</dbReference>
<dbReference type="Proteomes" id="UP000033079">
    <property type="component" value="Chromosome"/>
</dbReference>
<protein>
    <submittedName>
        <fullName evidence="3">Glycosyltransferase</fullName>
        <ecNumber evidence="3">2.4.1.-</ecNumber>
    </submittedName>
</protein>
<evidence type="ECO:0000259" key="2">
    <source>
        <dbReference type="Pfam" id="PF13439"/>
    </source>
</evidence>
<name>A0A0E3LQN2_METBA</name>
<dbReference type="GeneID" id="24843494"/>
<dbReference type="KEGG" id="mbar:MSBR2_2050"/>
<dbReference type="Pfam" id="PF00534">
    <property type="entry name" value="Glycos_transf_1"/>
    <property type="match status" value="1"/>
</dbReference>
<feature type="domain" description="Glycosyltransferase subfamily 4-like N-terminal" evidence="2">
    <location>
        <begin position="18"/>
        <end position="182"/>
    </location>
</feature>
<keyword evidence="3" id="KW-0328">Glycosyltransferase</keyword>
<dbReference type="Gene3D" id="3.40.50.2000">
    <property type="entry name" value="Glycogen Phosphorylase B"/>
    <property type="match status" value="2"/>
</dbReference>
<dbReference type="GO" id="GO:0016757">
    <property type="term" value="F:glycosyltransferase activity"/>
    <property type="evidence" value="ECO:0007669"/>
    <property type="project" value="UniProtKB-KW"/>
</dbReference>
<dbReference type="InterPro" id="IPR028098">
    <property type="entry name" value="Glyco_trans_4-like_N"/>
</dbReference>
<dbReference type="CDD" id="cd03794">
    <property type="entry name" value="GT4_WbuB-like"/>
    <property type="match status" value="1"/>
</dbReference>
<dbReference type="InterPro" id="IPR001296">
    <property type="entry name" value="Glyco_trans_1"/>
</dbReference>
<evidence type="ECO:0000313" key="4">
    <source>
        <dbReference type="Proteomes" id="UP000033079"/>
    </source>
</evidence>
<dbReference type="HOGENOM" id="CLU_009583_2_2_2"/>
<dbReference type="EMBL" id="CP009530">
    <property type="protein sequence ID" value="AKB58566.1"/>
    <property type="molecule type" value="Genomic_DNA"/>
</dbReference>
<dbReference type="RefSeq" id="WP_052712651.1">
    <property type="nucleotide sequence ID" value="NZ_CP009530.1"/>
</dbReference>
<dbReference type="AlphaFoldDB" id="A0A0E3LQN2"/>
<keyword evidence="3" id="KW-0808">Transferase</keyword>
<feature type="domain" description="Glycosyl transferase family 1" evidence="1">
    <location>
        <begin position="185"/>
        <end position="353"/>
    </location>
</feature>
<dbReference type="PANTHER" id="PTHR12526:SF622">
    <property type="entry name" value="GLYCOSYLTRANSFERASE (GROUP I)"/>
    <property type="match status" value="1"/>
</dbReference>
<dbReference type="EC" id="2.4.1.-" evidence="3"/>
<accession>A0A0E3LQN2</accession>
<evidence type="ECO:0000313" key="3">
    <source>
        <dbReference type="EMBL" id="AKB58566.1"/>
    </source>
</evidence>